<keyword evidence="12" id="KW-1185">Reference proteome</keyword>
<feature type="transmembrane region" description="Helical" evidence="10">
    <location>
        <begin position="31"/>
        <end position="51"/>
    </location>
</feature>
<keyword evidence="7" id="KW-0677">Repeat</keyword>
<evidence type="ECO:0008006" key="13">
    <source>
        <dbReference type="Google" id="ProtNLM"/>
    </source>
</evidence>
<keyword evidence="4" id="KW-1003">Cell membrane</keyword>
<name>A0A5N6M3X6_9ASTR</name>
<reference evidence="11 12" key="1">
    <citation type="submission" date="2019-05" db="EMBL/GenBank/DDBJ databases">
        <title>Mikania micrantha, genome provides insights into the molecular mechanism of rapid growth.</title>
        <authorList>
            <person name="Liu B."/>
        </authorList>
    </citation>
    <scope>NUCLEOTIDE SEQUENCE [LARGE SCALE GENOMIC DNA]</scope>
    <source>
        <strain evidence="11">NLD-2019</strain>
        <tissue evidence="11">Leaf</tissue>
    </source>
</reference>
<evidence type="ECO:0000256" key="1">
    <source>
        <dbReference type="ARBA" id="ARBA00004651"/>
    </source>
</evidence>
<comment type="caution">
    <text evidence="11">The sequence shown here is derived from an EMBL/GenBank/DDBJ whole genome shotgun (WGS) entry which is preliminary data.</text>
</comment>
<dbReference type="Gene3D" id="1.20.1280.290">
    <property type="match status" value="1"/>
</dbReference>
<dbReference type="PANTHER" id="PTHR10791:SF134">
    <property type="entry name" value="BIDIRECTIONAL SUGAR TRANSPORTER SWEET9"/>
    <property type="match status" value="1"/>
</dbReference>
<gene>
    <name evidence="11" type="ORF">E3N88_36136</name>
</gene>
<keyword evidence="8 10" id="KW-1133">Transmembrane helix</keyword>
<evidence type="ECO:0000256" key="9">
    <source>
        <dbReference type="ARBA" id="ARBA00023136"/>
    </source>
</evidence>
<accession>A0A5N6M3X6</accession>
<dbReference type="GO" id="GO:0051119">
    <property type="term" value="F:sugar transmembrane transporter activity"/>
    <property type="evidence" value="ECO:0007669"/>
    <property type="project" value="InterPro"/>
</dbReference>
<sequence>MVALFSAALLLYYAVLKTNAYMIISTIKFISIFNVLGLGMVILVSMILVKGPSRVKLVGWICAIINLAVFAAPLAIMRKVIRTKSVEYMPFMLSFALTLCATAWFFYGFFVNDFYIAVPNIAGFLFGIVQMILYGIYKDSNKQTGMDQAEKPDKITTDNEDIKVVVMVNNPSNGHQE</sequence>
<dbReference type="OrthoDB" id="409725at2759"/>
<evidence type="ECO:0000313" key="12">
    <source>
        <dbReference type="Proteomes" id="UP000326396"/>
    </source>
</evidence>
<feature type="transmembrane region" description="Helical" evidence="10">
    <location>
        <begin position="116"/>
        <end position="137"/>
    </location>
</feature>
<evidence type="ECO:0000256" key="6">
    <source>
        <dbReference type="ARBA" id="ARBA00022692"/>
    </source>
</evidence>
<protein>
    <recommendedName>
        <fullName evidence="13">Bidirectional sugar transporter SWEET</fullName>
    </recommendedName>
</protein>
<evidence type="ECO:0000256" key="3">
    <source>
        <dbReference type="ARBA" id="ARBA00022448"/>
    </source>
</evidence>
<dbReference type="InterPro" id="IPR004316">
    <property type="entry name" value="SWEET_rpt"/>
</dbReference>
<evidence type="ECO:0000256" key="5">
    <source>
        <dbReference type="ARBA" id="ARBA00022597"/>
    </source>
</evidence>
<dbReference type="PANTHER" id="PTHR10791">
    <property type="entry name" value="RAG1-ACTIVATING PROTEIN 1"/>
    <property type="match status" value="1"/>
</dbReference>
<keyword evidence="5" id="KW-0762">Sugar transport</keyword>
<evidence type="ECO:0000313" key="11">
    <source>
        <dbReference type="EMBL" id="KAD3068256.1"/>
    </source>
</evidence>
<dbReference type="GO" id="GO:0005886">
    <property type="term" value="C:plasma membrane"/>
    <property type="evidence" value="ECO:0007669"/>
    <property type="project" value="UniProtKB-SubCell"/>
</dbReference>
<comment type="subcellular location">
    <subcellularLocation>
        <location evidence="1">Cell membrane</location>
        <topology evidence="1">Multi-pass membrane protein</topology>
    </subcellularLocation>
</comment>
<feature type="transmembrane region" description="Helical" evidence="10">
    <location>
        <begin position="88"/>
        <end position="110"/>
    </location>
</feature>
<evidence type="ECO:0000256" key="8">
    <source>
        <dbReference type="ARBA" id="ARBA00022989"/>
    </source>
</evidence>
<keyword evidence="3" id="KW-0813">Transport</keyword>
<evidence type="ECO:0000256" key="10">
    <source>
        <dbReference type="SAM" id="Phobius"/>
    </source>
</evidence>
<evidence type="ECO:0000256" key="2">
    <source>
        <dbReference type="ARBA" id="ARBA00007809"/>
    </source>
</evidence>
<dbReference type="InterPro" id="IPR047664">
    <property type="entry name" value="SWEET"/>
</dbReference>
<keyword evidence="9 10" id="KW-0472">Membrane</keyword>
<organism evidence="11 12">
    <name type="scientific">Mikania micrantha</name>
    <name type="common">bitter vine</name>
    <dbReference type="NCBI Taxonomy" id="192012"/>
    <lineage>
        <taxon>Eukaryota</taxon>
        <taxon>Viridiplantae</taxon>
        <taxon>Streptophyta</taxon>
        <taxon>Embryophyta</taxon>
        <taxon>Tracheophyta</taxon>
        <taxon>Spermatophyta</taxon>
        <taxon>Magnoliopsida</taxon>
        <taxon>eudicotyledons</taxon>
        <taxon>Gunneridae</taxon>
        <taxon>Pentapetalae</taxon>
        <taxon>asterids</taxon>
        <taxon>campanulids</taxon>
        <taxon>Asterales</taxon>
        <taxon>Asteraceae</taxon>
        <taxon>Asteroideae</taxon>
        <taxon>Heliantheae alliance</taxon>
        <taxon>Eupatorieae</taxon>
        <taxon>Mikania</taxon>
    </lineage>
</organism>
<evidence type="ECO:0000256" key="7">
    <source>
        <dbReference type="ARBA" id="ARBA00022737"/>
    </source>
</evidence>
<proteinExistence type="inferred from homology"/>
<evidence type="ECO:0000256" key="4">
    <source>
        <dbReference type="ARBA" id="ARBA00022475"/>
    </source>
</evidence>
<dbReference type="EMBL" id="SZYD01000017">
    <property type="protein sequence ID" value="KAD3068256.1"/>
    <property type="molecule type" value="Genomic_DNA"/>
</dbReference>
<dbReference type="Pfam" id="PF03083">
    <property type="entry name" value="MtN3_slv"/>
    <property type="match status" value="1"/>
</dbReference>
<comment type="similarity">
    <text evidence="2">Belongs to the SWEET sugar transporter family.</text>
</comment>
<dbReference type="Proteomes" id="UP000326396">
    <property type="component" value="Linkage Group LG7"/>
</dbReference>
<dbReference type="FunFam" id="1.20.1280.290:FF:000003">
    <property type="entry name" value="Bidirectional sugar transporter SWEET"/>
    <property type="match status" value="1"/>
</dbReference>
<dbReference type="AlphaFoldDB" id="A0A5N6M3X6"/>
<feature type="transmembrane region" description="Helical" evidence="10">
    <location>
        <begin position="57"/>
        <end position="76"/>
    </location>
</feature>
<keyword evidence="6 10" id="KW-0812">Transmembrane</keyword>